<feature type="compositionally biased region" description="Basic and acidic residues" evidence="1">
    <location>
        <begin position="8"/>
        <end position="21"/>
    </location>
</feature>
<gene>
    <name evidence="2" type="ORF">Gogos_020472</name>
</gene>
<feature type="compositionally biased region" description="Polar residues" evidence="1">
    <location>
        <begin position="28"/>
        <end position="40"/>
    </location>
</feature>
<proteinExistence type="predicted"/>
<comment type="caution">
    <text evidence="2">The sequence shown here is derived from an EMBL/GenBank/DDBJ whole genome shotgun (WGS) entry which is preliminary data.</text>
</comment>
<dbReference type="OrthoDB" id="10408970at2759"/>
<accession>A0A7J9D0X1</accession>
<evidence type="ECO:0000313" key="3">
    <source>
        <dbReference type="Proteomes" id="UP000593579"/>
    </source>
</evidence>
<feature type="region of interest" description="Disordered" evidence="1">
    <location>
        <begin position="1"/>
        <end position="40"/>
    </location>
</feature>
<name>A0A7J9D0X1_GOSGO</name>
<feature type="non-terminal residue" evidence="2">
    <location>
        <position position="40"/>
    </location>
</feature>
<dbReference type="AlphaFoldDB" id="A0A7J9D0X1"/>
<sequence>MTVANIKPRCENQDDSRDNKSKLRQVRAETSCQQDVPTST</sequence>
<dbReference type="EMBL" id="JABEZY010260711">
    <property type="protein sequence ID" value="MBA0754248.1"/>
    <property type="molecule type" value="Genomic_DNA"/>
</dbReference>
<evidence type="ECO:0000313" key="2">
    <source>
        <dbReference type="EMBL" id="MBA0754248.1"/>
    </source>
</evidence>
<organism evidence="2 3">
    <name type="scientific">Gossypium gossypioides</name>
    <name type="common">Mexican cotton</name>
    <name type="synonym">Selera gossypioides</name>
    <dbReference type="NCBI Taxonomy" id="34282"/>
    <lineage>
        <taxon>Eukaryota</taxon>
        <taxon>Viridiplantae</taxon>
        <taxon>Streptophyta</taxon>
        <taxon>Embryophyta</taxon>
        <taxon>Tracheophyta</taxon>
        <taxon>Spermatophyta</taxon>
        <taxon>Magnoliopsida</taxon>
        <taxon>eudicotyledons</taxon>
        <taxon>Gunneridae</taxon>
        <taxon>Pentapetalae</taxon>
        <taxon>rosids</taxon>
        <taxon>malvids</taxon>
        <taxon>Malvales</taxon>
        <taxon>Malvaceae</taxon>
        <taxon>Malvoideae</taxon>
        <taxon>Gossypium</taxon>
    </lineage>
</organism>
<keyword evidence="3" id="KW-1185">Reference proteome</keyword>
<dbReference type="Proteomes" id="UP000593579">
    <property type="component" value="Unassembled WGS sequence"/>
</dbReference>
<protein>
    <submittedName>
        <fullName evidence="2">Uncharacterized protein</fullName>
    </submittedName>
</protein>
<evidence type="ECO:0000256" key="1">
    <source>
        <dbReference type="SAM" id="MobiDB-lite"/>
    </source>
</evidence>
<reference evidence="2 3" key="1">
    <citation type="journal article" date="2019" name="Genome Biol. Evol.">
        <title>Insights into the evolution of the New World diploid cottons (Gossypium, subgenus Houzingenia) based on genome sequencing.</title>
        <authorList>
            <person name="Grover C.E."/>
            <person name="Arick M.A. 2nd"/>
            <person name="Thrash A."/>
            <person name="Conover J.L."/>
            <person name="Sanders W.S."/>
            <person name="Peterson D.G."/>
            <person name="Frelichowski J.E."/>
            <person name="Scheffler J.A."/>
            <person name="Scheffler B.E."/>
            <person name="Wendel J.F."/>
        </authorList>
    </citation>
    <scope>NUCLEOTIDE SEQUENCE [LARGE SCALE GENOMIC DNA]</scope>
    <source>
        <strain evidence="2">5</strain>
        <tissue evidence="2">Leaf</tissue>
    </source>
</reference>